<evidence type="ECO:0000256" key="2">
    <source>
        <dbReference type="ARBA" id="ARBA00007812"/>
    </source>
</evidence>
<reference evidence="8 9" key="1">
    <citation type="submission" date="2020-07" db="EMBL/GenBank/DDBJ databases">
        <title>Sequencing the genomes of 1000 actinobacteria strains.</title>
        <authorList>
            <person name="Klenk H.-P."/>
        </authorList>
    </citation>
    <scope>NUCLEOTIDE SEQUENCE [LARGE SCALE GENOMIC DNA]</scope>
    <source>
        <strain evidence="8 9">DSM 23737</strain>
    </source>
</reference>
<keyword evidence="9" id="KW-1185">Reference proteome</keyword>
<dbReference type="Gene3D" id="3.40.50.970">
    <property type="match status" value="2"/>
</dbReference>
<accession>A0A7W3PPK0</accession>
<evidence type="ECO:0000256" key="3">
    <source>
        <dbReference type="ARBA" id="ARBA00023052"/>
    </source>
</evidence>
<keyword evidence="8" id="KW-0808">Transferase</keyword>
<dbReference type="InterPro" id="IPR012001">
    <property type="entry name" value="Thiamin_PyroP_enz_TPP-bd_dom"/>
</dbReference>
<dbReference type="InterPro" id="IPR029061">
    <property type="entry name" value="THDP-binding"/>
</dbReference>
<dbReference type="SUPFAM" id="SSF52518">
    <property type="entry name" value="Thiamin diphosphate-binding fold (THDP-binding)"/>
    <property type="match status" value="2"/>
</dbReference>
<dbReference type="InterPro" id="IPR000399">
    <property type="entry name" value="TPP-bd_CS"/>
</dbReference>
<dbReference type="AlphaFoldDB" id="A0A7W3PPK0"/>
<dbReference type="InterPro" id="IPR045229">
    <property type="entry name" value="TPP_enz"/>
</dbReference>
<dbReference type="GO" id="GO:0005948">
    <property type="term" value="C:acetolactate synthase complex"/>
    <property type="evidence" value="ECO:0007669"/>
    <property type="project" value="TreeGrafter"/>
</dbReference>
<dbReference type="RefSeq" id="WP_246323666.1">
    <property type="nucleotide sequence ID" value="NZ_JACGWU010000005.1"/>
</dbReference>
<dbReference type="EMBL" id="JACGWU010000005">
    <property type="protein sequence ID" value="MBA8829562.1"/>
    <property type="molecule type" value="Genomic_DNA"/>
</dbReference>
<dbReference type="InterPro" id="IPR029035">
    <property type="entry name" value="DHS-like_NAD/FAD-binding_dom"/>
</dbReference>
<dbReference type="PANTHER" id="PTHR18968">
    <property type="entry name" value="THIAMINE PYROPHOSPHATE ENZYMES"/>
    <property type="match status" value="1"/>
</dbReference>
<evidence type="ECO:0000259" key="5">
    <source>
        <dbReference type="Pfam" id="PF00205"/>
    </source>
</evidence>
<dbReference type="GO" id="GO:0009097">
    <property type="term" value="P:isoleucine biosynthetic process"/>
    <property type="evidence" value="ECO:0007669"/>
    <property type="project" value="TreeGrafter"/>
</dbReference>
<dbReference type="GO" id="GO:0009099">
    <property type="term" value="P:L-valine biosynthetic process"/>
    <property type="evidence" value="ECO:0007669"/>
    <property type="project" value="TreeGrafter"/>
</dbReference>
<dbReference type="InterPro" id="IPR011766">
    <property type="entry name" value="TPP_enzyme_TPP-bd"/>
</dbReference>
<dbReference type="SUPFAM" id="SSF52467">
    <property type="entry name" value="DHS-like NAD/FAD-binding domain"/>
    <property type="match status" value="1"/>
</dbReference>
<name>A0A7W3PPK0_9MICO</name>
<dbReference type="GO" id="GO:0000287">
    <property type="term" value="F:magnesium ion binding"/>
    <property type="evidence" value="ECO:0007669"/>
    <property type="project" value="InterPro"/>
</dbReference>
<sequence>MNYSSKSIASALTAGVIVDNAGRAIMTTLRNYGVDTVFGIPGTHNLELYRPLKELGIRPVTSRHEQGAGYGADGWSQQTGLPGIVITTSGPGLLNALSAAGTAYCESRPLIILSPGASEGQEFADNGALHETKNPTGAVGAIVEWSRRVHSATEAVQAVHDAFELFRYGRPRPVHIEVPLNILEGLSDCPESLKRARPVRASMEADYGDVLAAAKTLRQALRPLIIAGGGALRSSSDLSSLAELLNAPVITTLNGKAAIPEAHALSLASDIRLPSMQTFINDSDAILIVGSKLGDAELWGGTISPVGIVVRIDILESQLQKNVKSEISLVGDSSTVIRQLMECLLECAKSQPSVSFHKLQHRSEQLDSVRLEAAAEARSISPQLYSIAKAIAGALPENAIVSGDSSQITYFGMSSVVRQDLAHSFLYTPTYATLGYGLPASIGAKVASPHRPVICVLGDGALMFSIQELMTAVEQEISITVVCVDNGGYGEILQNERDRGIEPVGVVLRQPDWVELANAFGARGYLIADLEELSLVVARVINAPGVDVLHVPLHRF</sequence>
<dbReference type="Pfam" id="PF02775">
    <property type="entry name" value="TPP_enzyme_C"/>
    <property type="match status" value="1"/>
</dbReference>
<evidence type="ECO:0000256" key="1">
    <source>
        <dbReference type="ARBA" id="ARBA00001964"/>
    </source>
</evidence>
<keyword evidence="3 4" id="KW-0786">Thiamine pyrophosphate</keyword>
<evidence type="ECO:0000256" key="4">
    <source>
        <dbReference type="RuleBase" id="RU362132"/>
    </source>
</evidence>
<organism evidence="8 9">
    <name type="scientific">Alpinimonas psychrophila</name>
    <dbReference type="NCBI Taxonomy" id="748908"/>
    <lineage>
        <taxon>Bacteria</taxon>
        <taxon>Bacillati</taxon>
        <taxon>Actinomycetota</taxon>
        <taxon>Actinomycetes</taxon>
        <taxon>Micrococcales</taxon>
        <taxon>Microbacteriaceae</taxon>
        <taxon>Alpinimonas</taxon>
    </lineage>
</organism>
<dbReference type="GO" id="GO:0030976">
    <property type="term" value="F:thiamine pyrophosphate binding"/>
    <property type="evidence" value="ECO:0007669"/>
    <property type="project" value="InterPro"/>
</dbReference>
<dbReference type="CDD" id="cd07035">
    <property type="entry name" value="TPP_PYR_POX_like"/>
    <property type="match status" value="1"/>
</dbReference>
<evidence type="ECO:0000259" key="7">
    <source>
        <dbReference type="Pfam" id="PF02776"/>
    </source>
</evidence>
<gene>
    <name evidence="8" type="ORF">FB555_001671</name>
</gene>
<dbReference type="GO" id="GO:0050660">
    <property type="term" value="F:flavin adenine dinucleotide binding"/>
    <property type="evidence" value="ECO:0007669"/>
    <property type="project" value="TreeGrafter"/>
</dbReference>
<evidence type="ECO:0000313" key="8">
    <source>
        <dbReference type="EMBL" id="MBA8829562.1"/>
    </source>
</evidence>
<dbReference type="PANTHER" id="PTHR18968:SF13">
    <property type="entry name" value="ACETOLACTATE SYNTHASE CATALYTIC SUBUNIT, MITOCHONDRIAL"/>
    <property type="match status" value="1"/>
</dbReference>
<dbReference type="Proteomes" id="UP000524237">
    <property type="component" value="Unassembled WGS sequence"/>
</dbReference>
<dbReference type="Pfam" id="PF00205">
    <property type="entry name" value="TPP_enzyme_M"/>
    <property type="match status" value="1"/>
</dbReference>
<dbReference type="InterPro" id="IPR012000">
    <property type="entry name" value="Thiamin_PyroP_enz_cen_dom"/>
</dbReference>
<feature type="domain" description="Thiamine pyrophosphate enzyme TPP-binding" evidence="6">
    <location>
        <begin position="420"/>
        <end position="551"/>
    </location>
</feature>
<comment type="caution">
    <text evidence="8">The sequence shown here is derived from an EMBL/GenBank/DDBJ whole genome shotgun (WGS) entry which is preliminary data.</text>
</comment>
<protein>
    <submittedName>
        <fullName evidence="8">Acetolactate synthase-1/2/3 large subunit</fullName>
        <ecNumber evidence="8">2.2.1.6</ecNumber>
    </submittedName>
</protein>
<dbReference type="Gene3D" id="3.40.50.1220">
    <property type="entry name" value="TPP-binding domain"/>
    <property type="match status" value="1"/>
</dbReference>
<dbReference type="Pfam" id="PF02776">
    <property type="entry name" value="TPP_enzyme_N"/>
    <property type="match status" value="1"/>
</dbReference>
<feature type="domain" description="Thiamine pyrophosphate enzyme N-terminal TPP-binding" evidence="7">
    <location>
        <begin position="20"/>
        <end position="119"/>
    </location>
</feature>
<dbReference type="EC" id="2.2.1.6" evidence="8"/>
<evidence type="ECO:0000259" key="6">
    <source>
        <dbReference type="Pfam" id="PF02775"/>
    </source>
</evidence>
<proteinExistence type="inferred from homology"/>
<dbReference type="GO" id="GO:0003984">
    <property type="term" value="F:acetolactate synthase activity"/>
    <property type="evidence" value="ECO:0007669"/>
    <property type="project" value="UniProtKB-EC"/>
</dbReference>
<evidence type="ECO:0000313" key="9">
    <source>
        <dbReference type="Proteomes" id="UP000524237"/>
    </source>
</evidence>
<dbReference type="PROSITE" id="PS00187">
    <property type="entry name" value="TPP_ENZYMES"/>
    <property type="match status" value="1"/>
</dbReference>
<comment type="cofactor">
    <cofactor evidence="1">
        <name>thiamine diphosphate</name>
        <dbReference type="ChEBI" id="CHEBI:58937"/>
    </cofactor>
</comment>
<comment type="similarity">
    <text evidence="2 4">Belongs to the TPP enzyme family.</text>
</comment>
<dbReference type="CDD" id="cd00568">
    <property type="entry name" value="TPP_enzymes"/>
    <property type="match status" value="1"/>
</dbReference>
<feature type="domain" description="Thiamine pyrophosphate enzyme central" evidence="5">
    <location>
        <begin position="212"/>
        <end position="340"/>
    </location>
</feature>